<dbReference type="InterPro" id="IPR001173">
    <property type="entry name" value="Glyco_trans_2-like"/>
</dbReference>
<dbReference type="RefSeq" id="WP_002985174.1">
    <property type="nucleotide sequence ID" value="NC_004070.1"/>
</dbReference>
<feature type="domain" description="Glycosyltransferase 2-like" evidence="2">
    <location>
        <begin position="5"/>
        <end position="114"/>
    </location>
</feature>
<keyword evidence="3" id="KW-0808">Transferase</keyword>
<organism evidence="3 4">
    <name type="scientific">Streptococcus pyogenes serotype M3 (strain ATCC BAA-595 / MGAS315)</name>
    <dbReference type="NCBI Taxonomy" id="198466"/>
    <lineage>
        <taxon>Bacteria</taxon>
        <taxon>Bacillati</taxon>
        <taxon>Bacillota</taxon>
        <taxon>Bacilli</taxon>
        <taxon>Lactobacillales</taxon>
        <taxon>Streptococcaceae</taxon>
        <taxon>Streptococcus</taxon>
    </lineage>
</organism>
<feature type="coiled-coil region" evidence="1">
    <location>
        <begin position="284"/>
        <end position="318"/>
    </location>
</feature>
<dbReference type="HOGENOM" id="CLU_025996_4_3_9"/>
<dbReference type="KEGG" id="spg:SpyM3_0526"/>
<name>A0A0H2UU21_STRP3</name>
<evidence type="ECO:0000313" key="3">
    <source>
        <dbReference type="EMBL" id="AAM79133.1"/>
    </source>
</evidence>
<dbReference type="PANTHER" id="PTHR22916">
    <property type="entry name" value="GLYCOSYLTRANSFERASE"/>
    <property type="match status" value="1"/>
</dbReference>
<dbReference type="EMBL" id="AE014074">
    <property type="protein sequence ID" value="AAM79133.1"/>
    <property type="molecule type" value="Genomic_DNA"/>
</dbReference>
<evidence type="ECO:0000256" key="1">
    <source>
        <dbReference type="SAM" id="Coils"/>
    </source>
</evidence>
<dbReference type="Pfam" id="PF00535">
    <property type="entry name" value="Glycos_transf_2"/>
    <property type="match status" value="1"/>
</dbReference>
<reference evidence="3 4" key="1">
    <citation type="journal article" date="2002" name="Proc. Natl. Acad. Sci. U.S.A.">
        <title>Genome sequence of a serotype M3 strain of group A Streptococcus: phage-encoded toxins, the high-virulence phenotype, and clone emergence.</title>
        <authorList>
            <person name="Beres S.B."/>
            <person name="Sylva G.L."/>
            <person name="Barbian K.D."/>
            <person name="Lei B."/>
            <person name="Hoff J.S."/>
            <person name="Mammarella N.D."/>
            <person name="Liu M.Y."/>
            <person name="Smoot J.C."/>
            <person name="Porcella S.F."/>
            <person name="Parkins L.D."/>
            <person name="Campbell D.S."/>
            <person name="Smith T.M."/>
            <person name="McCormick J.K."/>
            <person name="Leung D.Y."/>
            <person name="Schlievert P.M."/>
            <person name="Musser J.M."/>
        </authorList>
    </citation>
    <scope>NUCLEOTIDE SEQUENCE [LARGE SCALE GENOMIC DNA]</scope>
    <source>
        <strain evidence="4">ATCC BAA-595 / MGAS315</strain>
    </source>
</reference>
<dbReference type="Proteomes" id="UP000000564">
    <property type="component" value="Chromosome"/>
</dbReference>
<dbReference type="SMR" id="A0A0H2UU21"/>
<proteinExistence type="predicted"/>
<protein>
    <submittedName>
        <fullName evidence="3">Putative glycosyltransferase</fullName>
    </submittedName>
</protein>
<dbReference type="PANTHER" id="PTHR22916:SF3">
    <property type="entry name" value="UDP-GLCNAC:BETAGAL BETA-1,3-N-ACETYLGLUCOSAMINYLTRANSFERASE-LIKE PROTEIN 1"/>
    <property type="match status" value="1"/>
</dbReference>
<evidence type="ECO:0000259" key="2">
    <source>
        <dbReference type="Pfam" id="PF00535"/>
    </source>
</evidence>
<dbReference type="InterPro" id="IPR029044">
    <property type="entry name" value="Nucleotide-diphossugar_trans"/>
</dbReference>
<sequence>MYKVSIICTNYNKAPWISDALDSFLSQVTDFEVEIIVIDDASTDDSREILKSYQKKSSGKIKLLFNETNIGITKTWIKACLYAKGKYIARCDGDDYWTDSFKLQKQVDVLEASKRSRWCNTDFDFVNSQGDLLYANAFSSGHTPLTDTYEKVLALKGMTMASTWLVDADLMRQVNQKINVDTPDDTFDIQLELFQLTQLTYIKDSTTIYRMTTDSDSRPTDTPKMIHRIQKLLDTQLNYLKKYNQVDTKEVSKLLLQQDAKQEIRIHELSCFIQELQQTIVDKTKQQETREVELQNVIEEQKNQLSELRQQYHAIINSRQWKYTSKLIAFIRRKK</sequence>
<dbReference type="AlphaFoldDB" id="A0A0H2UU21"/>
<accession>A0A0H2UU21</accession>
<evidence type="ECO:0000313" key="4">
    <source>
        <dbReference type="Proteomes" id="UP000000564"/>
    </source>
</evidence>
<gene>
    <name evidence="3" type="primary">rgpEc</name>
    <name evidence="3" type="ordered locus">SpyM3_0526</name>
</gene>
<dbReference type="Gene3D" id="3.90.550.10">
    <property type="entry name" value="Spore Coat Polysaccharide Biosynthesis Protein SpsA, Chain A"/>
    <property type="match status" value="1"/>
</dbReference>
<dbReference type="GO" id="GO:0016758">
    <property type="term" value="F:hexosyltransferase activity"/>
    <property type="evidence" value="ECO:0007669"/>
    <property type="project" value="UniProtKB-ARBA"/>
</dbReference>
<dbReference type="SUPFAM" id="SSF53448">
    <property type="entry name" value="Nucleotide-diphospho-sugar transferases"/>
    <property type="match status" value="1"/>
</dbReference>
<keyword evidence="1" id="KW-0175">Coiled coil</keyword>